<dbReference type="InterPro" id="IPR029060">
    <property type="entry name" value="PIN-like_dom_sf"/>
</dbReference>
<reference evidence="4 5" key="1">
    <citation type="submission" date="2020-07" db="EMBL/GenBank/DDBJ databases">
        <title>Complete genome sequence of Rhizobium japonicum phage Pasto.</title>
        <authorList>
            <person name="Manuel N.S."/>
            <person name="Ravindran A."/>
            <person name="Newkirk H."/>
            <person name="Gonzalez C."/>
            <person name="Young R."/>
            <person name="Liu M."/>
        </authorList>
    </citation>
    <scope>NUCLEOTIDE SEQUENCE [LARGE SCALE GENOMIC DNA]</scope>
</reference>
<keyword evidence="4" id="KW-0269">Exonuclease</keyword>
<name>A0A7S6U1P5_9CAUD</name>
<keyword evidence="2" id="KW-0378">Hydrolase</keyword>
<evidence type="ECO:0000259" key="3">
    <source>
        <dbReference type="SMART" id="SM00475"/>
    </source>
</evidence>
<evidence type="ECO:0000256" key="1">
    <source>
        <dbReference type="ARBA" id="ARBA00022722"/>
    </source>
</evidence>
<evidence type="ECO:0000256" key="2">
    <source>
        <dbReference type="ARBA" id="ARBA00022801"/>
    </source>
</evidence>
<dbReference type="PANTHER" id="PTHR42646:SF2">
    <property type="entry name" value="5'-3' EXONUCLEASE FAMILY PROTEIN"/>
    <property type="match status" value="1"/>
</dbReference>
<dbReference type="InterPro" id="IPR038969">
    <property type="entry name" value="FEN"/>
</dbReference>
<evidence type="ECO:0000313" key="5">
    <source>
        <dbReference type="Proteomes" id="UP000593603"/>
    </source>
</evidence>
<dbReference type="EMBL" id="MT708545">
    <property type="protein sequence ID" value="QOV06108.1"/>
    <property type="molecule type" value="Genomic_DNA"/>
</dbReference>
<accession>A0A7S6U1P5</accession>
<dbReference type="SMART" id="SM00475">
    <property type="entry name" value="53EXOc"/>
    <property type="match status" value="1"/>
</dbReference>
<dbReference type="Pfam" id="PF02739">
    <property type="entry name" value="5_3_exonuc_N"/>
    <property type="match status" value="1"/>
</dbReference>
<keyword evidence="1" id="KW-0540">Nuclease</keyword>
<gene>
    <name evidence="4" type="ORF">CPT_Pasto_034</name>
</gene>
<dbReference type="InterPro" id="IPR020046">
    <property type="entry name" value="5-3_exonucl_a-hlix_arch_N"/>
</dbReference>
<protein>
    <submittedName>
        <fullName evidence="4">5'-3' exonuclease</fullName>
    </submittedName>
</protein>
<dbReference type="SUPFAM" id="SSF88723">
    <property type="entry name" value="PIN domain-like"/>
    <property type="match status" value="1"/>
</dbReference>
<dbReference type="Gene3D" id="3.40.50.1010">
    <property type="entry name" value="5'-nuclease"/>
    <property type="match status" value="1"/>
</dbReference>
<sequence length="280" mass="31563">MTTLLVDGDLFAYRQAAASETGLDFGGHFILSADAELGAENLSETIKSFQETLGADRVIVTISDVKNFRHDVLPSYKSNRDGVRRPMILSELKRHLIENFETFIRPGLEADDVMGILATNPVLIKGEKIIVTMDKDLRTVPGLHWNPTLEGETKHKKPTEVSVKDADRKFYTQVLSGDAVDGYSGCIGIGPKRAEQIVDAPFILREVGEEIKRGPNKGTMRYRWMSEPTTDIWASIVSHYEKSGQSEEVALQMARVARILRHEDYDYKRKEPILWQPNKC</sequence>
<dbReference type="GO" id="GO:0003677">
    <property type="term" value="F:DNA binding"/>
    <property type="evidence" value="ECO:0007669"/>
    <property type="project" value="InterPro"/>
</dbReference>
<dbReference type="GO" id="GO:0033567">
    <property type="term" value="P:DNA replication, Okazaki fragment processing"/>
    <property type="evidence" value="ECO:0007669"/>
    <property type="project" value="InterPro"/>
</dbReference>
<organism evidence="4 5">
    <name type="scientific">Rhizobium phage Pasto</name>
    <dbReference type="NCBI Taxonomy" id="2767575"/>
    <lineage>
        <taxon>Viruses</taxon>
        <taxon>Duplodnaviria</taxon>
        <taxon>Heunggongvirae</taxon>
        <taxon>Uroviricota</taxon>
        <taxon>Caudoviricetes</taxon>
        <taxon>Autographivirales</taxon>
        <taxon>Autographivirales incertae sedis</taxon>
        <taxon>Pastovirus</taxon>
        <taxon>Pastovirus pasto</taxon>
    </lineage>
</organism>
<dbReference type="InterPro" id="IPR002421">
    <property type="entry name" value="5-3_exonuclease"/>
</dbReference>
<dbReference type="GO" id="GO:0008409">
    <property type="term" value="F:5'-3' exonuclease activity"/>
    <property type="evidence" value="ECO:0007669"/>
    <property type="project" value="InterPro"/>
</dbReference>
<dbReference type="PANTHER" id="PTHR42646">
    <property type="entry name" value="FLAP ENDONUCLEASE XNI"/>
    <property type="match status" value="1"/>
</dbReference>
<proteinExistence type="predicted"/>
<dbReference type="GO" id="GO:0017108">
    <property type="term" value="F:5'-flap endonuclease activity"/>
    <property type="evidence" value="ECO:0007669"/>
    <property type="project" value="InterPro"/>
</dbReference>
<keyword evidence="5" id="KW-1185">Reference proteome</keyword>
<feature type="domain" description="5'-3' exonuclease" evidence="3">
    <location>
        <begin position="1"/>
        <end position="270"/>
    </location>
</feature>
<dbReference type="Proteomes" id="UP000593603">
    <property type="component" value="Segment"/>
</dbReference>
<evidence type="ECO:0000313" key="4">
    <source>
        <dbReference type="EMBL" id="QOV06108.1"/>
    </source>
</evidence>